<comment type="similarity">
    <text evidence="1">Belongs to the cycloisomerase 2 family.</text>
</comment>
<gene>
    <name evidence="3" type="ORF">SETTUDRAFT_165769</name>
</gene>
<organism evidence="3 4">
    <name type="scientific">Exserohilum turcicum (strain 28A)</name>
    <name type="common">Northern leaf blight fungus</name>
    <name type="synonym">Setosphaeria turcica</name>
    <dbReference type="NCBI Taxonomy" id="671987"/>
    <lineage>
        <taxon>Eukaryota</taxon>
        <taxon>Fungi</taxon>
        <taxon>Dikarya</taxon>
        <taxon>Ascomycota</taxon>
        <taxon>Pezizomycotina</taxon>
        <taxon>Dothideomycetes</taxon>
        <taxon>Pleosporomycetidae</taxon>
        <taxon>Pleosporales</taxon>
        <taxon>Pleosporineae</taxon>
        <taxon>Pleosporaceae</taxon>
        <taxon>Exserohilum</taxon>
    </lineage>
</organism>
<evidence type="ECO:0008006" key="5">
    <source>
        <dbReference type="Google" id="ProtNLM"/>
    </source>
</evidence>
<protein>
    <recommendedName>
        <fullName evidence="5">3-carboxymuconate cyclase</fullName>
    </recommendedName>
</protein>
<dbReference type="OrthoDB" id="9972196at2759"/>
<dbReference type="Pfam" id="PF10282">
    <property type="entry name" value="Lactonase"/>
    <property type="match status" value="1"/>
</dbReference>
<dbReference type="GO" id="GO:0017057">
    <property type="term" value="F:6-phosphogluconolactonase activity"/>
    <property type="evidence" value="ECO:0007669"/>
    <property type="project" value="TreeGrafter"/>
</dbReference>
<dbReference type="Gene3D" id="2.130.10.10">
    <property type="entry name" value="YVTN repeat-like/Quinoprotein amine dehydrogenase"/>
    <property type="match status" value="1"/>
</dbReference>
<reference evidence="3 4" key="2">
    <citation type="journal article" date="2013" name="PLoS Genet.">
        <title>Comparative genome structure, secondary metabolite, and effector coding capacity across Cochliobolus pathogens.</title>
        <authorList>
            <person name="Condon B.J."/>
            <person name="Leng Y."/>
            <person name="Wu D."/>
            <person name="Bushley K.E."/>
            <person name="Ohm R.A."/>
            <person name="Otillar R."/>
            <person name="Martin J."/>
            <person name="Schackwitz W."/>
            <person name="Grimwood J."/>
            <person name="MohdZainudin N."/>
            <person name="Xue C."/>
            <person name="Wang R."/>
            <person name="Manning V.A."/>
            <person name="Dhillon B."/>
            <person name="Tu Z.J."/>
            <person name="Steffenson B.J."/>
            <person name="Salamov A."/>
            <person name="Sun H."/>
            <person name="Lowry S."/>
            <person name="LaButti K."/>
            <person name="Han J."/>
            <person name="Copeland A."/>
            <person name="Lindquist E."/>
            <person name="Barry K."/>
            <person name="Schmutz J."/>
            <person name="Baker S.E."/>
            <person name="Ciuffetti L.M."/>
            <person name="Grigoriev I.V."/>
            <person name="Zhong S."/>
            <person name="Turgeon B.G."/>
        </authorList>
    </citation>
    <scope>NUCLEOTIDE SEQUENCE [LARGE SCALE GENOMIC DNA]</scope>
    <source>
        <strain evidence="4">28A</strain>
    </source>
</reference>
<evidence type="ECO:0000256" key="2">
    <source>
        <dbReference type="SAM" id="SignalP"/>
    </source>
</evidence>
<sequence>MRMPLAALAVLGSAVAQRLITASYGTDTRPGTVATLELSCDGANRKLKVINENHECGALPTWLDTSLSPTTVICLDEAATNAALTTFKLKSDGKLNRTSSVPAQGGAVAMAAYNNKSAIALAHFGPQAAITTFKVQPHKPFQHLQNMTFGPPEQIHQAVLDPTGQYLVFPSLGADLVHVYSIDAATNLLTAHEPLKSTKGYGPRHAVFWTASPTGTTYLFVVHELSNKIVSYKVDYLAQTAGLNFTQVDEVSTYGNFSVPAKTFASEIALSPCNSFVVAANRNGTIFTVDNPDATNSTKLPSDSIVTFKPAPDGKLAFVQLAKSGGYYPRHFNMNKDGSMIAVANQKSQNVVIYERDVHTGLIHDAKEVASVQGLGPGDLMYVQWVES</sequence>
<dbReference type="Proteomes" id="UP000016935">
    <property type="component" value="Unassembled WGS sequence"/>
</dbReference>
<dbReference type="InterPro" id="IPR019405">
    <property type="entry name" value="Lactonase_7-beta_prop"/>
</dbReference>
<name>R0JUR0_EXST2</name>
<accession>R0JUR0</accession>
<dbReference type="InterPro" id="IPR050282">
    <property type="entry name" value="Cycloisomerase_2"/>
</dbReference>
<dbReference type="STRING" id="671987.R0JUR0"/>
<proteinExistence type="inferred from homology"/>
<dbReference type="InterPro" id="IPR015943">
    <property type="entry name" value="WD40/YVTN_repeat-like_dom_sf"/>
</dbReference>
<reference evidence="3 4" key="1">
    <citation type="journal article" date="2012" name="PLoS Pathog.">
        <title>Diverse lifestyles and strategies of plant pathogenesis encoded in the genomes of eighteen Dothideomycetes fungi.</title>
        <authorList>
            <person name="Ohm R.A."/>
            <person name="Feau N."/>
            <person name="Henrissat B."/>
            <person name="Schoch C.L."/>
            <person name="Horwitz B.A."/>
            <person name="Barry K.W."/>
            <person name="Condon B.J."/>
            <person name="Copeland A.C."/>
            <person name="Dhillon B."/>
            <person name="Glaser F."/>
            <person name="Hesse C.N."/>
            <person name="Kosti I."/>
            <person name="LaButti K."/>
            <person name="Lindquist E.A."/>
            <person name="Lucas S."/>
            <person name="Salamov A.A."/>
            <person name="Bradshaw R.E."/>
            <person name="Ciuffetti L."/>
            <person name="Hamelin R.C."/>
            <person name="Kema G.H.J."/>
            <person name="Lawrence C."/>
            <person name="Scott J.A."/>
            <person name="Spatafora J.W."/>
            <person name="Turgeon B.G."/>
            <person name="de Wit P.J.G.M."/>
            <person name="Zhong S."/>
            <person name="Goodwin S.B."/>
            <person name="Grigoriev I.V."/>
        </authorList>
    </citation>
    <scope>NUCLEOTIDE SEQUENCE [LARGE SCALE GENOMIC DNA]</scope>
    <source>
        <strain evidence="4">28A</strain>
    </source>
</reference>
<dbReference type="SUPFAM" id="SSF50974">
    <property type="entry name" value="Nitrous oxide reductase, N-terminal domain"/>
    <property type="match status" value="1"/>
</dbReference>
<dbReference type="PANTHER" id="PTHR30344">
    <property type="entry name" value="6-PHOSPHOGLUCONOLACTONASE-RELATED"/>
    <property type="match status" value="1"/>
</dbReference>
<dbReference type="HOGENOM" id="CLU_038716_0_1_1"/>
<keyword evidence="2" id="KW-0732">Signal</keyword>
<dbReference type="InterPro" id="IPR011045">
    <property type="entry name" value="N2O_reductase_N"/>
</dbReference>
<evidence type="ECO:0000256" key="1">
    <source>
        <dbReference type="ARBA" id="ARBA00005564"/>
    </source>
</evidence>
<feature type="signal peptide" evidence="2">
    <location>
        <begin position="1"/>
        <end position="16"/>
    </location>
</feature>
<dbReference type="RefSeq" id="XP_008030760.1">
    <property type="nucleotide sequence ID" value="XM_008032569.1"/>
</dbReference>
<dbReference type="eggNOG" id="ENOG502S3WY">
    <property type="taxonomic scope" value="Eukaryota"/>
</dbReference>
<evidence type="ECO:0000313" key="3">
    <source>
        <dbReference type="EMBL" id="EOA81244.1"/>
    </source>
</evidence>
<dbReference type="AlphaFoldDB" id="R0JUR0"/>
<feature type="chain" id="PRO_5004344051" description="3-carboxymuconate cyclase" evidence="2">
    <location>
        <begin position="17"/>
        <end position="388"/>
    </location>
</feature>
<keyword evidence="4" id="KW-1185">Reference proteome</keyword>
<dbReference type="GeneID" id="19399583"/>
<dbReference type="PANTHER" id="PTHR30344:SF1">
    <property type="entry name" value="6-PHOSPHOGLUCONOLACTONASE"/>
    <property type="match status" value="1"/>
</dbReference>
<dbReference type="EMBL" id="KB908866">
    <property type="protein sequence ID" value="EOA81244.1"/>
    <property type="molecule type" value="Genomic_DNA"/>
</dbReference>
<evidence type="ECO:0000313" key="4">
    <source>
        <dbReference type="Proteomes" id="UP000016935"/>
    </source>
</evidence>